<feature type="compositionally biased region" description="Basic and acidic residues" evidence="1">
    <location>
        <begin position="1"/>
        <end position="11"/>
    </location>
</feature>
<proteinExistence type="predicted"/>
<organism evidence="2 3">
    <name type="scientific">Shewanella psychrophila</name>
    <dbReference type="NCBI Taxonomy" id="225848"/>
    <lineage>
        <taxon>Bacteria</taxon>
        <taxon>Pseudomonadati</taxon>
        <taxon>Pseudomonadota</taxon>
        <taxon>Gammaproteobacteria</taxon>
        <taxon>Alteromonadales</taxon>
        <taxon>Shewanellaceae</taxon>
        <taxon>Shewanella</taxon>
    </lineage>
</organism>
<evidence type="ECO:0000256" key="1">
    <source>
        <dbReference type="SAM" id="MobiDB-lite"/>
    </source>
</evidence>
<reference evidence="2 3" key="1">
    <citation type="submission" date="2016-03" db="EMBL/GenBank/DDBJ databases">
        <title>Complete genome sequence of Shewanella psychrophila WP2, a deep sea bacterium isolated from west Pacific sediment.</title>
        <authorList>
            <person name="Xu G."/>
            <person name="Jian H."/>
        </authorList>
    </citation>
    <scope>NUCLEOTIDE SEQUENCE [LARGE SCALE GENOMIC DNA]</scope>
    <source>
        <strain evidence="2 3">WP2</strain>
    </source>
</reference>
<evidence type="ECO:0000313" key="2">
    <source>
        <dbReference type="EMBL" id="AQS39028.1"/>
    </source>
</evidence>
<dbReference type="NCBIfam" id="NF008266">
    <property type="entry name" value="PRK11038.1"/>
    <property type="match status" value="1"/>
</dbReference>
<dbReference type="Proteomes" id="UP000189545">
    <property type="component" value="Chromosome"/>
</dbReference>
<dbReference type="AlphaFoldDB" id="A0A1S6HUD4"/>
<dbReference type="KEGG" id="spsw:Sps_03913"/>
<name>A0A1S6HUD4_9GAMM</name>
<keyword evidence="3" id="KW-1185">Reference proteome</keyword>
<dbReference type="OrthoDB" id="6197868at2"/>
<evidence type="ECO:0000313" key="3">
    <source>
        <dbReference type="Proteomes" id="UP000189545"/>
    </source>
</evidence>
<dbReference type="Pfam" id="PF10689">
    <property type="entry name" value="DUF2496"/>
    <property type="match status" value="1"/>
</dbReference>
<accession>A0A1S6HUD4</accession>
<dbReference type="InterPro" id="IPR019630">
    <property type="entry name" value="DUF2496_YbaM-rel"/>
</dbReference>
<dbReference type="RefSeq" id="WP_077753991.1">
    <property type="nucleotide sequence ID" value="NZ_CP014782.1"/>
</dbReference>
<sequence>MSKLNKTESDKVPPNTVEQEGTSSLDTAADDIKLAVDLIYLFESNKIDAQVALSAIEIVKADLMSKLDKVE</sequence>
<gene>
    <name evidence="2" type="ORF">Sps_03913</name>
</gene>
<dbReference type="EMBL" id="CP014782">
    <property type="protein sequence ID" value="AQS39028.1"/>
    <property type="molecule type" value="Genomic_DNA"/>
</dbReference>
<evidence type="ECO:0008006" key="4">
    <source>
        <dbReference type="Google" id="ProtNLM"/>
    </source>
</evidence>
<protein>
    <recommendedName>
        <fullName evidence="4">DUF2496 domain-containing protein</fullName>
    </recommendedName>
</protein>
<feature type="region of interest" description="Disordered" evidence="1">
    <location>
        <begin position="1"/>
        <end position="24"/>
    </location>
</feature>